<dbReference type="Gene3D" id="2.40.160.20">
    <property type="match status" value="1"/>
</dbReference>
<keyword evidence="5 11" id="KW-0732">Signal</keyword>
<feature type="signal peptide" evidence="11">
    <location>
        <begin position="1"/>
        <end position="21"/>
    </location>
</feature>
<evidence type="ECO:0000256" key="10">
    <source>
        <dbReference type="PROSITE-ProRule" id="PRU00473"/>
    </source>
</evidence>
<reference evidence="14" key="1">
    <citation type="submission" date="2016-09" db="EMBL/GenBank/DDBJ databases">
        <authorList>
            <person name="Varghese N."/>
            <person name="Submissions S."/>
        </authorList>
    </citation>
    <scope>NUCLEOTIDE SEQUENCE [LARGE SCALE GENOMIC DNA]</scope>
    <source>
        <strain evidence="14">ANC 3699</strain>
    </source>
</reference>
<evidence type="ECO:0000259" key="12">
    <source>
        <dbReference type="PROSITE" id="PS51123"/>
    </source>
</evidence>
<sequence length="371" mass="39985">MNLNRLTCALMLALPFAAANAGVTVTPLMVGYTFQDTQHNNDGDKGDLTNSAEIQDDLFVGAALGVELTPWLGFEAEYNQVKGDIEVGGQELNGAEYKQTQINGNFYVTSDLITKNYDSKFKPYVLLGAGHYKYEFDGATAAELGRAGRGLTEEGTLGNAGIGAFYRFNDALSLRTEARATYNADEEFWNYTALAGLNVVLGGHLKPAAPVVEVEPLPEPVPVPPPAPRVEQETINLAADALFKFNGSSVSDLLPQGRATLDQVVDAVNGNYTTINTIDITGHTDRLGSEKYNYELGMKRAQTVQQYLATRGLQTQMNVASAGETQPVTTNCTGTKATAELKACLQPDRRVTLQITGVKKVVVQPEQAPVQ</sequence>
<keyword evidence="3" id="KW-1134">Transmembrane beta strand</keyword>
<dbReference type="InterPro" id="IPR006665">
    <property type="entry name" value="OmpA-like"/>
</dbReference>
<dbReference type="InterPro" id="IPR027385">
    <property type="entry name" value="Beta-barrel_OMP"/>
</dbReference>
<dbReference type="GO" id="GO:0009279">
    <property type="term" value="C:cell outer membrane"/>
    <property type="evidence" value="ECO:0007669"/>
    <property type="project" value="UniProtKB-SubCell"/>
</dbReference>
<protein>
    <submittedName>
        <fullName evidence="13">OmpA-OmpF porin, OOP family</fullName>
    </submittedName>
</protein>
<organism evidence="13 14">
    <name type="scientific">Acinetobacter marinus</name>
    <dbReference type="NCBI Taxonomy" id="281375"/>
    <lineage>
        <taxon>Bacteria</taxon>
        <taxon>Pseudomonadati</taxon>
        <taxon>Pseudomonadota</taxon>
        <taxon>Gammaproteobacteria</taxon>
        <taxon>Moraxellales</taxon>
        <taxon>Moraxellaceae</taxon>
        <taxon>Acinetobacter</taxon>
    </lineage>
</organism>
<evidence type="ECO:0000256" key="4">
    <source>
        <dbReference type="ARBA" id="ARBA00022692"/>
    </source>
</evidence>
<dbReference type="EMBL" id="FMYK01000004">
    <property type="protein sequence ID" value="SDC35985.1"/>
    <property type="molecule type" value="Genomic_DNA"/>
</dbReference>
<dbReference type="InterPro" id="IPR036737">
    <property type="entry name" value="OmpA-like_sf"/>
</dbReference>
<evidence type="ECO:0000256" key="5">
    <source>
        <dbReference type="ARBA" id="ARBA00022729"/>
    </source>
</evidence>
<keyword evidence="7" id="KW-0626">Porin</keyword>
<dbReference type="SUPFAM" id="SSF56925">
    <property type="entry name" value="OMPA-like"/>
    <property type="match status" value="1"/>
</dbReference>
<keyword evidence="9" id="KW-0998">Cell outer membrane</keyword>
<feature type="chain" id="PRO_5017255280" evidence="11">
    <location>
        <begin position="22"/>
        <end position="371"/>
    </location>
</feature>
<comment type="subcellular location">
    <subcellularLocation>
        <location evidence="1">Cell outer membrane</location>
        <topology evidence="1">Multi-pass membrane protein</topology>
    </subcellularLocation>
</comment>
<evidence type="ECO:0000256" key="2">
    <source>
        <dbReference type="ARBA" id="ARBA00022448"/>
    </source>
</evidence>
<evidence type="ECO:0000256" key="1">
    <source>
        <dbReference type="ARBA" id="ARBA00004571"/>
    </source>
</evidence>
<evidence type="ECO:0000256" key="7">
    <source>
        <dbReference type="ARBA" id="ARBA00023114"/>
    </source>
</evidence>
<keyword evidence="14" id="KW-1185">Reference proteome</keyword>
<evidence type="ECO:0000256" key="9">
    <source>
        <dbReference type="ARBA" id="ARBA00023237"/>
    </source>
</evidence>
<dbReference type="Proteomes" id="UP000242317">
    <property type="component" value="Unassembled WGS sequence"/>
</dbReference>
<dbReference type="Gene3D" id="3.30.1330.60">
    <property type="entry name" value="OmpA-like domain"/>
    <property type="match status" value="1"/>
</dbReference>
<dbReference type="PROSITE" id="PS51123">
    <property type="entry name" value="OMPA_2"/>
    <property type="match status" value="1"/>
</dbReference>
<dbReference type="InterPro" id="IPR006664">
    <property type="entry name" value="OMP_bac"/>
</dbReference>
<gene>
    <name evidence="13" type="ORF">SAMN05421749_104233</name>
</gene>
<dbReference type="SUPFAM" id="SSF103088">
    <property type="entry name" value="OmpA-like"/>
    <property type="match status" value="1"/>
</dbReference>
<dbReference type="GO" id="GO:0046930">
    <property type="term" value="C:pore complex"/>
    <property type="evidence" value="ECO:0007669"/>
    <property type="project" value="UniProtKB-KW"/>
</dbReference>
<dbReference type="InterPro" id="IPR050330">
    <property type="entry name" value="Bact_OuterMem_StrucFunc"/>
</dbReference>
<dbReference type="Pfam" id="PF13505">
    <property type="entry name" value="OMP_b-brl"/>
    <property type="match status" value="1"/>
</dbReference>
<dbReference type="GO" id="GO:0015288">
    <property type="term" value="F:porin activity"/>
    <property type="evidence" value="ECO:0007669"/>
    <property type="project" value="UniProtKB-KW"/>
</dbReference>
<evidence type="ECO:0000256" key="11">
    <source>
        <dbReference type="SAM" id="SignalP"/>
    </source>
</evidence>
<keyword evidence="8 10" id="KW-0472">Membrane</keyword>
<dbReference type="Pfam" id="PF00691">
    <property type="entry name" value="OmpA"/>
    <property type="match status" value="1"/>
</dbReference>
<dbReference type="PRINTS" id="PR01021">
    <property type="entry name" value="OMPADOMAIN"/>
</dbReference>
<accession>A0A1G6KZU7</accession>
<keyword evidence="4" id="KW-0812">Transmembrane</keyword>
<keyword evidence="6" id="KW-0406">Ion transport</keyword>
<dbReference type="CDD" id="cd07185">
    <property type="entry name" value="OmpA_C-like"/>
    <property type="match status" value="1"/>
</dbReference>
<dbReference type="OrthoDB" id="1149075at2"/>
<dbReference type="PANTHER" id="PTHR30329:SF21">
    <property type="entry name" value="LIPOPROTEIN YIAD-RELATED"/>
    <property type="match status" value="1"/>
</dbReference>
<dbReference type="AlphaFoldDB" id="A0A1G6KZU7"/>
<keyword evidence="2" id="KW-0813">Transport</keyword>
<name>A0A1G6KZU7_9GAMM</name>
<evidence type="ECO:0000256" key="8">
    <source>
        <dbReference type="ARBA" id="ARBA00023136"/>
    </source>
</evidence>
<evidence type="ECO:0000313" key="14">
    <source>
        <dbReference type="Proteomes" id="UP000242317"/>
    </source>
</evidence>
<dbReference type="RefSeq" id="WP_092619401.1">
    <property type="nucleotide sequence ID" value="NZ_FMYK01000004.1"/>
</dbReference>
<feature type="domain" description="OmpA-like" evidence="12">
    <location>
        <begin position="230"/>
        <end position="359"/>
    </location>
</feature>
<dbReference type="GO" id="GO:0006811">
    <property type="term" value="P:monoatomic ion transport"/>
    <property type="evidence" value="ECO:0007669"/>
    <property type="project" value="UniProtKB-KW"/>
</dbReference>
<evidence type="ECO:0000256" key="3">
    <source>
        <dbReference type="ARBA" id="ARBA00022452"/>
    </source>
</evidence>
<dbReference type="InterPro" id="IPR011250">
    <property type="entry name" value="OMP/PagP_B-barrel"/>
</dbReference>
<evidence type="ECO:0000256" key="6">
    <source>
        <dbReference type="ARBA" id="ARBA00023065"/>
    </source>
</evidence>
<evidence type="ECO:0000313" key="13">
    <source>
        <dbReference type="EMBL" id="SDC35985.1"/>
    </source>
</evidence>
<dbReference type="PANTHER" id="PTHR30329">
    <property type="entry name" value="STATOR ELEMENT OF FLAGELLAR MOTOR COMPLEX"/>
    <property type="match status" value="1"/>
</dbReference>
<proteinExistence type="predicted"/>